<feature type="domain" description="Aspartyl/asparaginy/proline hydroxylase" evidence="4">
    <location>
        <begin position="199"/>
        <end position="361"/>
    </location>
</feature>
<dbReference type="AlphaFoldDB" id="A0A7G9SI50"/>
<organism evidence="5 6">
    <name type="scientific">Sphingomonas lutea</name>
    <dbReference type="NCBI Taxonomy" id="1045317"/>
    <lineage>
        <taxon>Bacteria</taxon>
        <taxon>Pseudomonadati</taxon>
        <taxon>Pseudomonadota</taxon>
        <taxon>Alphaproteobacteria</taxon>
        <taxon>Sphingomonadales</taxon>
        <taxon>Sphingomonadaceae</taxon>
        <taxon>Sphingomonas</taxon>
    </lineage>
</organism>
<reference evidence="5 6" key="1">
    <citation type="submission" date="2020-08" db="EMBL/GenBank/DDBJ databases">
        <title>Genome sequence of Sphingomonas lutea KCTC 23642T.</title>
        <authorList>
            <person name="Hyun D.-W."/>
            <person name="Bae J.-W."/>
        </authorList>
    </citation>
    <scope>NUCLEOTIDE SEQUENCE [LARGE SCALE GENOMIC DNA]</scope>
    <source>
        <strain evidence="5 6">KCTC 23642</strain>
    </source>
</reference>
<dbReference type="InterPro" id="IPR019734">
    <property type="entry name" value="TPR_rpt"/>
</dbReference>
<dbReference type="SUPFAM" id="SSF48452">
    <property type="entry name" value="TPR-like"/>
    <property type="match status" value="1"/>
</dbReference>
<keyword evidence="6" id="KW-1185">Reference proteome</keyword>
<evidence type="ECO:0000313" key="5">
    <source>
        <dbReference type="EMBL" id="QNN67525.1"/>
    </source>
</evidence>
<keyword evidence="3" id="KW-0560">Oxidoreductase</keyword>
<dbReference type="GO" id="GO:0016020">
    <property type="term" value="C:membrane"/>
    <property type="evidence" value="ECO:0007669"/>
    <property type="project" value="TreeGrafter"/>
</dbReference>
<gene>
    <name evidence="5" type="ORF">H9L13_00720</name>
</gene>
<dbReference type="Pfam" id="PF05118">
    <property type="entry name" value="Asp_Arg_Hydrox"/>
    <property type="match status" value="1"/>
</dbReference>
<dbReference type="InterPro" id="IPR027443">
    <property type="entry name" value="IPNS-like_sf"/>
</dbReference>
<evidence type="ECO:0000313" key="6">
    <source>
        <dbReference type="Proteomes" id="UP000515971"/>
    </source>
</evidence>
<dbReference type="InterPro" id="IPR051821">
    <property type="entry name" value="Asp/Asn_beta-hydroxylase"/>
</dbReference>
<dbReference type="RefSeq" id="WP_187538154.1">
    <property type="nucleotide sequence ID" value="NZ_BAABJT010000001.1"/>
</dbReference>
<protein>
    <submittedName>
        <fullName evidence="5">Aspartyl/asparaginyl beta-hydroxylase domain-containing protein</fullName>
    </submittedName>
</protein>
<dbReference type="PANTHER" id="PTHR46332">
    <property type="entry name" value="ASPARTATE BETA-HYDROXYLASE DOMAIN-CONTAINING PROTEIN 2"/>
    <property type="match status" value="1"/>
</dbReference>
<accession>A0A7G9SI50</accession>
<proteinExistence type="inferred from homology"/>
<comment type="similarity">
    <text evidence="1">Belongs to the aspartyl/asparaginyl beta-hydroxylase family.</text>
</comment>
<dbReference type="InterPro" id="IPR007803">
    <property type="entry name" value="Asp/Arg/Pro-Hydrxlase"/>
</dbReference>
<sequence>MQMTSTTMEDEARRGIGALQSGDFRTARAAFDRVTQSGSASPQAWLLLAQSCDGLDDRPAALTALDRVLAVDPSNPFALLMKGDIYARDGDDRAAVSFYRMGMRRAAELEALPGDLHQRADRAHAFLQQAEDRFRKQLDDVLASRGISAPPRRFAQAMAIAAGQQPVFLQEPTNFYFPELPQIPWYDPAQFPWAAKLEAAVPEMRAEIEAVLAGEQGLEPYVQADEDRASRGHSLLGDARWSAFHLYKQGERVEENASRCPRIMELLDLPPIPRIARRSPMALISILKPGTHIPPHNGMLNTRLICHIPLIVPPGCRLRVGAEIRDVVEGKAMIFDDSFEHEAWNDGDSARAVLLFEIWRPELDEDERTALTAMYEAVTGYGADD</sequence>
<name>A0A7G9SI50_9SPHN</name>
<dbReference type="SMART" id="SM00028">
    <property type="entry name" value="TPR"/>
    <property type="match status" value="2"/>
</dbReference>
<evidence type="ECO:0000259" key="4">
    <source>
        <dbReference type="Pfam" id="PF05118"/>
    </source>
</evidence>
<dbReference type="InterPro" id="IPR011990">
    <property type="entry name" value="TPR-like_helical_dom_sf"/>
</dbReference>
<dbReference type="Gene3D" id="1.25.40.10">
    <property type="entry name" value="Tetratricopeptide repeat domain"/>
    <property type="match status" value="1"/>
</dbReference>
<keyword evidence="2" id="KW-0223">Dioxygenase</keyword>
<dbReference type="GO" id="GO:0051213">
    <property type="term" value="F:dioxygenase activity"/>
    <property type="evidence" value="ECO:0007669"/>
    <property type="project" value="UniProtKB-KW"/>
</dbReference>
<dbReference type="SUPFAM" id="SSF51197">
    <property type="entry name" value="Clavaminate synthase-like"/>
    <property type="match status" value="1"/>
</dbReference>
<dbReference type="Proteomes" id="UP000515971">
    <property type="component" value="Chromosome"/>
</dbReference>
<dbReference type="Gene3D" id="2.60.120.330">
    <property type="entry name" value="B-lactam Antibiotic, Isopenicillin N Synthase, Chain"/>
    <property type="match status" value="1"/>
</dbReference>
<evidence type="ECO:0000256" key="2">
    <source>
        <dbReference type="ARBA" id="ARBA00022964"/>
    </source>
</evidence>
<dbReference type="EMBL" id="CP060718">
    <property type="protein sequence ID" value="QNN67525.1"/>
    <property type="molecule type" value="Genomic_DNA"/>
</dbReference>
<dbReference type="PANTHER" id="PTHR46332:SF5">
    <property type="entry name" value="ASPARTATE BETA-HYDROXYLASE DOMAIN CONTAINING 2"/>
    <property type="match status" value="1"/>
</dbReference>
<dbReference type="KEGG" id="slut:H9L13_00720"/>
<evidence type="ECO:0000256" key="1">
    <source>
        <dbReference type="ARBA" id="ARBA00007730"/>
    </source>
</evidence>
<dbReference type="Pfam" id="PF14559">
    <property type="entry name" value="TPR_19"/>
    <property type="match status" value="1"/>
</dbReference>
<evidence type="ECO:0000256" key="3">
    <source>
        <dbReference type="ARBA" id="ARBA00023002"/>
    </source>
</evidence>